<dbReference type="RefSeq" id="WP_145904121.1">
    <property type="nucleotide sequence ID" value="NZ_BAAAMZ010000025.1"/>
</dbReference>
<name>A0A561UDX3_9ACTN</name>
<evidence type="ECO:0000259" key="1">
    <source>
        <dbReference type="PROSITE" id="PS51186"/>
    </source>
</evidence>
<proteinExistence type="predicted"/>
<organism evidence="2 3">
    <name type="scientific">Kitasatospora viridis</name>
    <dbReference type="NCBI Taxonomy" id="281105"/>
    <lineage>
        <taxon>Bacteria</taxon>
        <taxon>Bacillati</taxon>
        <taxon>Actinomycetota</taxon>
        <taxon>Actinomycetes</taxon>
        <taxon>Kitasatosporales</taxon>
        <taxon>Streptomycetaceae</taxon>
        <taxon>Kitasatospora</taxon>
    </lineage>
</organism>
<dbReference type="Pfam" id="PF00583">
    <property type="entry name" value="Acetyltransf_1"/>
    <property type="match status" value="1"/>
</dbReference>
<accession>A0A561UDX3</accession>
<evidence type="ECO:0000313" key="3">
    <source>
        <dbReference type="Proteomes" id="UP000317940"/>
    </source>
</evidence>
<dbReference type="EMBL" id="VIWT01000001">
    <property type="protein sequence ID" value="TWF97573.1"/>
    <property type="molecule type" value="Genomic_DNA"/>
</dbReference>
<dbReference type="SUPFAM" id="SSF55729">
    <property type="entry name" value="Acyl-CoA N-acyltransferases (Nat)"/>
    <property type="match status" value="1"/>
</dbReference>
<keyword evidence="2" id="KW-0808">Transferase</keyword>
<keyword evidence="3" id="KW-1185">Reference proteome</keyword>
<gene>
    <name evidence="2" type="ORF">FHX73_111359</name>
</gene>
<reference evidence="2 3" key="1">
    <citation type="submission" date="2019-06" db="EMBL/GenBank/DDBJ databases">
        <title>Sequencing the genomes of 1000 actinobacteria strains.</title>
        <authorList>
            <person name="Klenk H.-P."/>
        </authorList>
    </citation>
    <scope>NUCLEOTIDE SEQUENCE [LARGE SCALE GENOMIC DNA]</scope>
    <source>
        <strain evidence="2 3">DSM 44826</strain>
    </source>
</reference>
<dbReference type="Proteomes" id="UP000317940">
    <property type="component" value="Unassembled WGS sequence"/>
</dbReference>
<dbReference type="Gene3D" id="3.40.630.30">
    <property type="match status" value="1"/>
</dbReference>
<dbReference type="InterPro" id="IPR000182">
    <property type="entry name" value="GNAT_dom"/>
</dbReference>
<protein>
    <submittedName>
        <fullName evidence="2">Acetyltransferase (GNAT) family protein</fullName>
    </submittedName>
</protein>
<dbReference type="AlphaFoldDB" id="A0A561UDX3"/>
<dbReference type="GO" id="GO:0016747">
    <property type="term" value="F:acyltransferase activity, transferring groups other than amino-acyl groups"/>
    <property type="evidence" value="ECO:0007669"/>
    <property type="project" value="InterPro"/>
</dbReference>
<evidence type="ECO:0000313" key="2">
    <source>
        <dbReference type="EMBL" id="TWF97573.1"/>
    </source>
</evidence>
<comment type="caution">
    <text evidence="2">The sequence shown here is derived from an EMBL/GenBank/DDBJ whole genome shotgun (WGS) entry which is preliminary data.</text>
</comment>
<dbReference type="InterPro" id="IPR016181">
    <property type="entry name" value="Acyl_CoA_acyltransferase"/>
</dbReference>
<feature type="domain" description="N-acetyltransferase" evidence="1">
    <location>
        <begin position="113"/>
        <end position="247"/>
    </location>
</feature>
<dbReference type="OrthoDB" id="3700890at2"/>
<sequence>MPDALELTADTLPTDVDILIDWATQGFAPGVRAWTLDGARVVASPALSGRDRLAVTGPAEPLAALVRLALAEVGPDYRPFGDRAVIERLAADLPELEVLGTFHWMAVSGDSLPVTPEAHWLDRADLAEAAALLDLAHPTSYAHPDRPGATRWAGVRDEAGRLTALACEAWSSPGAGFMAGVVAHPEHGRGRGHAEAACRLVLDSLLRRSGRAALMVEAHNAAAIRLYGRLGMAPRELAAAHVPGRDG</sequence>
<dbReference type="PROSITE" id="PS51186">
    <property type="entry name" value="GNAT"/>
    <property type="match status" value="1"/>
</dbReference>